<dbReference type="GO" id="GO:0015940">
    <property type="term" value="P:pantothenate biosynthetic process"/>
    <property type="evidence" value="ECO:0007669"/>
    <property type="project" value="UniProtKB-UniRule"/>
</dbReference>
<dbReference type="OrthoDB" id="9781789at2"/>
<dbReference type="InterPro" id="IPR040442">
    <property type="entry name" value="Pyrv_kinase-like_dom_sf"/>
</dbReference>
<keyword evidence="4 7" id="KW-0566">Pantothenate biosynthesis</keyword>
<sequence length="268" mass="29235">MSIQSTIKQTTITQILEKKNKEKITMITAYDALFAGIFDSEVDMILVGDSLHMSFFGAKDTLGISLDAMIYHTKAVCNGAKESLVVCDMPFGSVATPEIALQGAIRVYKETNAQAVKIEGGAEMYETIKKLVENGIAVVGHIGLKPQLVRSEGGYKVKGKNEKEAQGLLCDAIKLQEAGAFCLVLEGVRSEVGQVIAQNLKIPVIGIGSGVNVDGQVLVWSDMLGFFEAFKPKFVRQYLEGARLVREAVQQYVRDVKSGDFPKMNESY</sequence>
<comment type="catalytic activity">
    <reaction evidence="7">
        <text>(6R)-5,10-methylene-5,6,7,8-tetrahydrofolate + 3-methyl-2-oxobutanoate + H2O = 2-dehydropantoate + (6S)-5,6,7,8-tetrahydrofolate</text>
        <dbReference type="Rhea" id="RHEA:11824"/>
        <dbReference type="ChEBI" id="CHEBI:11561"/>
        <dbReference type="ChEBI" id="CHEBI:11851"/>
        <dbReference type="ChEBI" id="CHEBI:15377"/>
        <dbReference type="ChEBI" id="CHEBI:15636"/>
        <dbReference type="ChEBI" id="CHEBI:57453"/>
        <dbReference type="EC" id="2.1.2.11"/>
    </reaction>
</comment>
<keyword evidence="7 10" id="KW-0479">Metal-binding</keyword>
<keyword evidence="7" id="KW-0963">Cytoplasm</keyword>
<evidence type="ECO:0000256" key="9">
    <source>
        <dbReference type="PIRSR" id="PIRSR000388-2"/>
    </source>
</evidence>
<dbReference type="InterPro" id="IPR003700">
    <property type="entry name" value="Pantoate_hydroxy_MeTrfase"/>
</dbReference>
<dbReference type="SUPFAM" id="SSF51621">
    <property type="entry name" value="Phosphoenolpyruvate/pyruvate domain"/>
    <property type="match status" value="1"/>
</dbReference>
<dbReference type="GO" id="GO:0005737">
    <property type="term" value="C:cytoplasm"/>
    <property type="evidence" value="ECO:0007669"/>
    <property type="project" value="UniProtKB-SubCell"/>
</dbReference>
<dbReference type="EMBL" id="CM000776">
    <property type="protein sequence ID" value="EES89618.1"/>
    <property type="molecule type" value="Genomic_DNA"/>
</dbReference>
<feature type="binding site" evidence="7 10">
    <location>
        <position position="49"/>
    </location>
    <ligand>
        <name>Mg(2+)</name>
        <dbReference type="ChEBI" id="CHEBI:18420"/>
    </ligand>
</feature>
<proteinExistence type="inferred from homology"/>
<accession>C5ZWV0</accession>
<dbReference type="FunFam" id="3.20.20.60:FF:000003">
    <property type="entry name" value="3-methyl-2-oxobutanoate hydroxymethyltransferase"/>
    <property type="match status" value="1"/>
</dbReference>
<feature type="binding site" evidence="7 9">
    <location>
        <position position="88"/>
    </location>
    <ligand>
        <name>3-methyl-2-oxobutanoate</name>
        <dbReference type="ChEBI" id="CHEBI:11851"/>
    </ligand>
</feature>
<evidence type="ECO:0000256" key="4">
    <source>
        <dbReference type="ARBA" id="ARBA00022655"/>
    </source>
</evidence>
<evidence type="ECO:0000256" key="7">
    <source>
        <dbReference type="HAMAP-Rule" id="MF_00156"/>
    </source>
</evidence>
<dbReference type="PIRSF" id="PIRSF000388">
    <property type="entry name" value="Pantoate_hydroxy_MeTrfase"/>
    <property type="match status" value="1"/>
</dbReference>
<keyword evidence="7 10" id="KW-0460">Magnesium</keyword>
<comment type="pathway">
    <text evidence="1 7">Cofactor biosynthesis; (R)-pantothenate biosynthesis; (R)-pantoate from 3-methyl-2-oxobutanoate: step 1/2.</text>
</comment>
<evidence type="ECO:0000256" key="6">
    <source>
        <dbReference type="ARBA" id="ARBA00056497"/>
    </source>
</evidence>
<feature type="binding site" evidence="7 9">
    <location>
        <position position="117"/>
    </location>
    <ligand>
        <name>3-methyl-2-oxobutanoate</name>
        <dbReference type="ChEBI" id="CHEBI:11851"/>
    </ligand>
</feature>
<keyword evidence="5 7" id="KW-0808">Transferase</keyword>
<comment type="subunit">
    <text evidence="3 7">Homodecamer; pentamer of dimers.</text>
</comment>
<keyword evidence="12" id="KW-1185">Reference proteome</keyword>
<protein>
    <recommendedName>
        <fullName evidence="7">3-methyl-2-oxobutanoate hydroxymethyltransferase</fullName>
        <ecNumber evidence="7">2.1.2.11</ecNumber>
    </recommendedName>
    <alternativeName>
        <fullName evidence="7">Ketopantoate hydroxymethyltransferase</fullName>
        <shortName evidence="7">KPHMT</shortName>
    </alternativeName>
</protein>
<dbReference type="PANTHER" id="PTHR20881:SF0">
    <property type="entry name" value="3-METHYL-2-OXOBUTANOATE HYDROXYMETHYLTRANSFERASE"/>
    <property type="match status" value="1"/>
</dbReference>
<comment type="cofactor">
    <cofactor evidence="7 10">
        <name>Mg(2+)</name>
        <dbReference type="ChEBI" id="CHEBI:18420"/>
    </cofactor>
    <text evidence="7 10">Binds 1 Mg(2+) ion per subunit.</text>
</comment>
<organism evidence="11 12">
    <name type="scientific">Helicobacter canadensis MIT 98-5491</name>
    <dbReference type="NCBI Taxonomy" id="537970"/>
    <lineage>
        <taxon>Bacteria</taxon>
        <taxon>Pseudomonadati</taxon>
        <taxon>Campylobacterota</taxon>
        <taxon>Epsilonproteobacteria</taxon>
        <taxon>Campylobacterales</taxon>
        <taxon>Helicobacteraceae</taxon>
        <taxon>Helicobacter</taxon>
    </lineage>
</organism>
<evidence type="ECO:0000256" key="1">
    <source>
        <dbReference type="ARBA" id="ARBA00005033"/>
    </source>
</evidence>
<evidence type="ECO:0000256" key="2">
    <source>
        <dbReference type="ARBA" id="ARBA00008676"/>
    </source>
</evidence>
<dbReference type="Gene3D" id="3.20.20.60">
    <property type="entry name" value="Phosphoenolpyruvate-binding domains"/>
    <property type="match status" value="1"/>
</dbReference>
<dbReference type="HOGENOM" id="CLU_036645_1_0_7"/>
<dbReference type="UniPathway" id="UPA00028">
    <property type="reaction ID" value="UER00003"/>
</dbReference>
<dbReference type="GO" id="GO:0003864">
    <property type="term" value="F:3-methyl-2-oxobutanoate hydroxymethyltransferase activity"/>
    <property type="evidence" value="ECO:0007669"/>
    <property type="project" value="UniProtKB-UniRule"/>
</dbReference>
<evidence type="ECO:0000256" key="3">
    <source>
        <dbReference type="ARBA" id="ARBA00011424"/>
    </source>
</evidence>
<feature type="binding site" evidence="7 10">
    <location>
        <position position="119"/>
    </location>
    <ligand>
        <name>Mg(2+)</name>
        <dbReference type="ChEBI" id="CHEBI:18420"/>
    </ligand>
</feature>
<evidence type="ECO:0000256" key="8">
    <source>
        <dbReference type="PIRSR" id="PIRSR000388-1"/>
    </source>
</evidence>
<feature type="binding site" evidence="7 10">
    <location>
        <position position="88"/>
    </location>
    <ligand>
        <name>Mg(2+)</name>
        <dbReference type="ChEBI" id="CHEBI:18420"/>
    </ligand>
</feature>
<feature type="binding site" evidence="7 9">
    <location>
        <begin position="49"/>
        <end position="50"/>
    </location>
    <ligand>
        <name>3-methyl-2-oxobutanoate</name>
        <dbReference type="ChEBI" id="CHEBI:11851"/>
    </ligand>
</feature>
<dbReference type="GO" id="GO:0008168">
    <property type="term" value="F:methyltransferase activity"/>
    <property type="evidence" value="ECO:0007669"/>
    <property type="project" value="UniProtKB-KW"/>
</dbReference>
<dbReference type="GO" id="GO:0032259">
    <property type="term" value="P:methylation"/>
    <property type="evidence" value="ECO:0007669"/>
    <property type="project" value="UniProtKB-KW"/>
</dbReference>
<name>C5ZWV0_9HELI</name>
<dbReference type="InterPro" id="IPR015813">
    <property type="entry name" value="Pyrv/PenolPyrv_kinase-like_dom"/>
</dbReference>
<dbReference type="HAMAP" id="MF_00156">
    <property type="entry name" value="PanB"/>
    <property type="match status" value="1"/>
</dbReference>
<dbReference type="STRING" id="537970.HCAN_0904"/>
<evidence type="ECO:0000256" key="5">
    <source>
        <dbReference type="ARBA" id="ARBA00022679"/>
    </source>
</evidence>
<dbReference type="eggNOG" id="COG0413">
    <property type="taxonomic scope" value="Bacteria"/>
</dbReference>
<comment type="subcellular location">
    <subcellularLocation>
        <location evidence="7">Cytoplasm</location>
    </subcellularLocation>
</comment>
<dbReference type="AlphaFoldDB" id="C5ZWV0"/>
<dbReference type="NCBIfam" id="NF001452">
    <property type="entry name" value="PRK00311.1"/>
    <property type="match status" value="1"/>
</dbReference>
<evidence type="ECO:0000256" key="10">
    <source>
        <dbReference type="PIRSR" id="PIRSR000388-3"/>
    </source>
</evidence>
<comment type="function">
    <text evidence="6 7">Catalyzes the reversible reaction in which hydroxymethyl group from 5,10-methylenetetrahydrofolate is transferred onto alpha-ketoisovalerate to form ketopantoate.</text>
</comment>
<dbReference type="GO" id="GO:0000287">
    <property type="term" value="F:magnesium ion binding"/>
    <property type="evidence" value="ECO:0007669"/>
    <property type="project" value="TreeGrafter"/>
</dbReference>
<dbReference type="PANTHER" id="PTHR20881">
    <property type="entry name" value="3-METHYL-2-OXOBUTANOATE HYDROXYMETHYLTRANSFERASE"/>
    <property type="match status" value="1"/>
</dbReference>
<feature type="active site" description="Proton acceptor" evidence="7 8">
    <location>
        <position position="186"/>
    </location>
</feature>
<evidence type="ECO:0000313" key="11">
    <source>
        <dbReference type="EMBL" id="EES89618.1"/>
    </source>
</evidence>
<dbReference type="Pfam" id="PF02548">
    <property type="entry name" value="Pantoate_transf"/>
    <property type="match status" value="1"/>
</dbReference>
<dbReference type="EC" id="2.1.2.11" evidence="7"/>
<dbReference type="CDD" id="cd06557">
    <property type="entry name" value="KPHMT-like"/>
    <property type="match status" value="1"/>
</dbReference>
<evidence type="ECO:0000313" key="12">
    <source>
        <dbReference type="Proteomes" id="UP000007032"/>
    </source>
</evidence>
<dbReference type="Proteomes" id="UP000007032">
    <property type="component" value="Chromosome"/>
</dbReference>
<reference evidence="11 12" key="1">
    <citation type="journal article" date="2009" name="J. Bacteriol.">
        <title>Genome sequence of the emerging pathogen Helicobacter canadensis.</title>
        <authorList>
            <person name="Loman N.J."/>
            <person name="Snyder L.A."/>
            <person name="Linton J.D."/>
            <person name="Langdon R."/>
            <person name="Lawson A.J."/>
            <person name="Weinstock G.M."/>
            <person name="Wren B.W."/>
            <person name="Pallen M.J."/>
        </authorList>
    </citation>
    <scope>NUCLEOTIDE SEQUENCE [LARGE SCALE GENOMIC DNA]</scope>
    <source>
        <strain evidence="11 12">MIT 98-5491</strain>
    </source>
</reference>
<gene>
    <name evidence="7 11" type="primary">panB</name>
    <name evidence="11" type="ORF">HCAN_0904</name>
</gene>
<comment type="similarity">
    <text evidence="2 7">Belongs to the PanB family.</text>
</comment>
<dbReference type="RefSeq" id="WP_006655606.1">
    <property type="nucleotide sequence ID" value="NZ_CM000776.2"/>
</dbReference>
<dbReference type="NCBIfam" id="TIGR00222">
    <property type="entry name" value="panB"/>
    <property type="match status" value="1"/>
</dbReference>